<feature type="compositionally biased region" description="Basic and acidic residues" evidence="1">
    <location>
        <begin position="1"/>
        <end position="28"/>
    </location>
</feature>
<dbReference type="Proteomes" id="UP001145072">
    <property type="component" value="Unassembled WGS sequence"/>
</dbReference>
<organism evidence="2 3">
    <name type="scientific">Aquibacillus koreensis</name>
    <dbReference type="NCBI Taxonomy" id="279446"/>
    <lineage>
        <taxon>Bacteria</taxon>
        <taxon>Bacillati</taxon>
        <taxon>Bacillota</taxon>
        <taxon>Bacilli</taxon>
        <taxon>Bacillales</taxon>
        <taxon>Bacillaceae</taxon>
        <taxon>Aquibacillus</taxon>
    </lineage>
</organism>
<feature type="region of interest" description="Disordered" evidence="1">
    <location>
        <begin position="1"/>
        <end position="54"/>
    </location>
</feature>
<sequence length="80" mass="9229">MKIRRLEKDNAEVIEMEKNKKEQTEKNSAEGMGVRNDMSTENPTGMIDRYAGDSVNEHKNLETANAYLAEEEIKQQRDNL</sequence>
<evidence type="ECO:0000313" key="2">
    <source>
        <dbReference type="EMBL" id="MDC3422059.1"/>
    </source>
</evidence>
<dbReference type="AlphaFoldDB" id="A0A9X3WRK8"/>
<proteinExistence type="predicted"/>
<keyword evidence="3" id="KW-1185">Reference proteome</keyword>
<evidence type="ECO:0000256" key="1">
    <source>
        <dbReference type="SAM" id="MobiDB-lite"/>
    </source>
</evidence>
<accession>A0A9X3WRK8</accession>
<dbReference type="RefSeq" id="WP_259869265.1">
    <property type="nucleotide sequence ID" value="NZ_JAMQJZ010000016.1"/>
</dbReference>
<reference evidence="2" key="1">
    <citation type="submission" date="2022-06" db="EMBL/GenBank/DDBJ databases">
        <title>Aquibacillus sp. a new bacterium isolated from soil saline samples.</title>
        <authorList>
            <person name="Galisteo C."/>
            <person name="De La Haba R."/>
            <person name="Sanchez-Porro C."/>
            <person name="Ventosa A."/>
        </authorList>
    </citation>
    <scope>NUCLEOTIDE SEQUENCE</scope>
    <source>
        <strain evidence="2">JCM 12387</strain>
    </source>
</reference>
<protein>
    <submittedName>
        <fullName evidence="2">Uncharacterized protein</fullName>
    </submittedName>
</protein>
<evidence type="ECO:0000313" key="3">
    <source>
        <dbReference type="Proteomes" id="UP001145072"/>
    </source>
</evidence>
<name>A0A9X3WRK8_9BACI</name>
<dbReference type="EMBL" id="JAMQJZ010000016">
    <property type="protein sequence ID" value="MDC3422059.1"/>
    <property type="molecule type" value="Genomic_DNA"/>
</dbReference>
<comment type="caution">
    <text evidence="2">The sequence shown here is derived from an EMBL/GenBank/DDBJ whole genome shotgun (WGS) entry which is preliminary data.</text>
</comment>
<gene>
    <name evidence="2" type="ORF">NC661_17000</name>
</gene>